<sequence>MAPPSPAVASSPCCRLACDAGIGKKVAEPTNAVGLSAASSTVYVPAPLVEIAFPEAFHVPMMYYNYRPPNVVSALPSSQTNIIVS</sequence>
<proteinExistence type="predicted"/>
<organism evidence="1 2">
    <name type="scientific">Parelaphostrongylus tenuis</name>
    <name type="common">Meningeal worm</name>
    <dbReference type="NCBI Taxonomy" id="148309"/>
    <lineage>
        <taxon>Eukaryota</taxon>
        <taxon>Metazoa</taxon>
        <taxon>Ecdysozoa</taxon>
        <taxon>Nematoda</taxon>
        <taxon>Chromadorea</taxon>
        <taxon>Rhabditida</taxon>
        <taxon>Rhabditina</taxon>
        <taxon>Rhabditomorpha</taxon>
        <taxon>Strongyloidea</taxon>
        <taxon>Metastrongylidae</taxon>
        <taxon>Parelaphostrongylus</taxon>
    </lineage>
</organism>
<gene>
    <name evidence="1" type="ORF">KIN20_019063</name>
</gene>
<dbReference type="Proteomes" id="UP001196413">
    <property type="component" value="Unassembled WGS sequence"/>
</dbReference>
<evidence type="ECO:0000313" key="2">
    <source>
        <dbReference type="Proteomes" id="UP001196413"/>
    </source>
</evidence>
<dbReference type="AlphaFoldDB" id="A0AAD5N4D6"/>
<comment type="caution">
    <text evidence="1">The sequence shown here is derived from an EMBL/GenBank/DDBJ whole genome shotgun (WGS) entry which is preliminary data.</text>
</comment>
<keyword evidence="2" id="KW-1185">Reference proteome</keyword>
<protein>
    <submittedName>
        <fullName evidence="1">Uncharacterized protein</fullName>
    </submittedName>
</protein>
<accession>A0AAD5N4D6</accession>
<evidence type="ECO:0000313" key="1">
    <source>
        <dbReference type="EMBL" id="KAJ1360151.1"/>
    </source>
</evidence>
<dbReference type="EMBL" id="JAHQIW010003783">
    <property type="protein sequence ID" value="KAJ1360151.1"/>
    <property type="molecule type" value="Genomic_DNA"/>
</dbReference>
<name>A0AAD5N4D6_PARTN</name>
<reference evidence="1" key="1">
    <citation type="submission" date="2021-06" db="EMBL/GenBank/DDBJ databases">
        <title>Parelaphostrongylus tenuis whole genome reference sequence.</title>
        <authorList>
            <person name="Garwood T.J."/>
            <person name="Larsen P.A."/>
            <person name="Fountain-Jones N.M."/>
            <person name="Garbe J.R."/>
            <person name="Macchietto M.G."/>
            <person name="Kania S.A."/>
            <person name="Gerhold R.W."/>
            <person name="Richards J.E."/>
            <person name="Wolf T.M."/>
        </authorList>
    </citation>
    <scope>NUCLEOTIDE SEQUENCE</scope>
    <source>
        <strain evidence="1">MNPRO001-30</strain>
        <tissue evidence="1">Meninges</tissue>
    </source>
</reference>